<dbReference type="Proteomes" id="UP000435138">
    <property type="component" value="Unassembled WGS sequence"/>
</dbReference>
<reference evidence="4 5" key="1">
    <citation type="submission" date="2019-11" db="EMBL/GenBank/DDBJ databases">
        <title>Genome analysis of Rhizobacterium cereale a novel genus and species isolated from maize roots in North Spain.</title>
        <authorList>
            <person name="Menendez E."/>
            <person name="Flores-Felix J.D."/>
            <person name="Ramirez-Bahena M.-H."/>
            <person name="Igual J.M."/>
            <person name="Garcia-Fraile P."/>
            <person name="Peix A."/>
            <person name="Velazquez E."/>
        </authorList>
    </citation>
    <scope>NUCLEOTIDE SEQUENCE [LARGE SCALE GENOMIC DNA]</scope>
    <source>
        <strain evidence="4 5">RZME27</strain>
    </source>
</reference>
<proteinExistence type="predicted"/>
<dbReference type="NCBIfam" id="NF009972">
    <property type="entry name" value="PRK13435.1-3"/>
    <property type="match status" value="1"/>
</dbReference>
<gene>
    <name evidence="4" type="ORF">GAO09_02240</name>
</gene>
<evidence type="ECO:0000313" key="5">
    <source>
        <dbReference type="Proteomes" id="UP000435138"/>
    </source>
</evidence>
<dbReference type="InterPro" id="IPR011006">
    <property type="entry name" value="CheY-like_superfamily"/>
</dbReference>
<evidence type="ECO:0000256" key="2">
    <source>
        <dbReference type="SAM" id="MobiDB-lite"/>
    </source>
</evidence>
<keyword evidence="5" id="KW-1185">Reference proteome</keyword>
<accession>A0A6A8A2B2</accession>
<dbReference type="EMBL" id="WIXI01000022">
    <property type="protein sequence ID" value="MQY44893.1"/>
    <property type="molecule type" value="Genomic_DNA"/>
</dbReference>
<dbReference type="GO" id="GO:0000160">
    <property type="term" value="P:phosphorelay signal transduction system"/>
    <property type="evidence" value="ECO:0007669"/>
    <property type="project" value="InterPro"/>
</dbReference>
<dbReference type="InterPro" id="IPR001789">
    <property type="entry name" value="Sig_transdc_resp-reg_receiver"/>
</dbReference>
<evidence type="ECO:0000313" key="4">
    <source>
        <dbReference type="EMBL" id="MQY44893.1"/>
    </source>
</evidence>
<feature type="region of interest" description="Disordered" evidence="2">
    <location>
        <begin position="1"/>
        <end position="41"/>
    </location>
</feature>
<feature type="compositionally biased region" description="Basic residues" evidence="2">
    <location>
        <begin position="1"/>
        <end position="21"/>
    </location>
</feature>
<comment type="caution">
    <text evidence="4">The sequence shown here is derived from an EMBL/GenBank/DDBJ whole genome shotgun (WGS) entry which is preliminary data.</text>
</comment>
<dbReference type="SMART" id="SM00448">
    <property type="entry name" value="REC"/>
    <property type="match status" value="1"/>
</dbReference>
<name>A0A6A8A2B2_9HYPH</name>
<dbReference type="AlphaFoldDB" id="A0A6A8A2B2"/>
<organism evidence="4 5">
    <name type="scientific">Endobacterium cereale</name>
    <dbReference type="NCBI Taxonomy" id="2663029"/>
    <lineage>
        <taxon>Bacteria</taxon>
        <taxon>Pseudomonadati</taxon>
        <taxon>Pseudomonadota</taxon>
        <taxon>Alphaproteobacteria</taxon>
        <taxon>Hyphomicrobiales</taxon>
        <taxon>Rhizobiaceae</taxon>
        <taxon>Endobacterium</taxon>
    </lineage>
</organism>
<keyword evidence="1" id="KW-0597">Phosphoprotein</keyword>
<dbReference type="SUPFAM" id="SSF52172">
    <property type="entry name" value="CheY-like"/>
    <property type="match status" value="1"/>
</dbReference>
<dbReference type="PROSITE" id="PS50110">
    <property type="entry name" value="RESPONSE_REGULATORY"/>
    <property type="match status" value="1"/>
</dbReference>
<sequence>MASMRRSIHSRRQSHARRRAAKLPECTSHDNPQNPKQRLKRQGISFVPTEYQKMCSVKFVFSRSAIGHWFWVRFHLLAKRSIAASRLKPIFVGEHGGLILEYRFLIVEDSLLVAMDIEDAVQRSGHKVVGIAPDMKVALNYSRDADIAFVDVRLADGETGPEIARMLADSGIVVIMVTGNPGVVVQGVPGVVGVMAKPLTDQASRDLIQFAVDRKSGRTGTPPARLKLFA</sequence>
<evidence type="ECO:0000256" key="1">
    <source>
        <dbReference type="PROSITE-ProRule" id="PRU00169"/>
    </source>
</evidence>
<evidence type="ECO:0000259" key="3">
    <source>
        <dbReference type="PROSITE" id="PS50110"/>
    </source>
</evidence>
<dbReference type="Gene3D" id="3.40.50.2300">
    <property type="match status" value="1"/>
</dbReference>
<feature type="domain" description="Response regulatory" evidence="3">
    <location>
        <begin position="103"/>
        <end position="212"/>
    </location>
</feature>
<protein>
    <submittedName>
        <fullName evidence="4">Response regulator</fullName>
    </submittedName>
</protein>
<feature type="modified residue" description="4-aspartylphosphate" evidence="1">
    <location>
        <position position="151"/>
    </location>
</feature>